<gene>
    <name evidence="6" type="primary">arnC_1</name>
    <name evidence="6" type="ORF">JGUZn3_01090</name>
</gene>
<keyword evidence="4" id="KW-0472">Membrane</keyword>
<dbReference type="EC" id="2.4.2.53" evidence="6"/>
<dbReference type="InterPro" id="IPR039528">
    <property type="entry name" value="DPM1-like"/>
</dbReference>
<dbReference type="InterPro" id="IPR029044">
    <property type="entry name" value="Nucleotide-diphossugar_trans"/>
</dbReference>
<evidence type="ECO:0000256" key="3">
    <source>
        <dbReference type="ARBA" id="ARBA00022679"/>
    </source>
</evidence>
<keyword evidence="3 6" id="KW-0808">Transferase</keyword>
<sequence length="411" mass="46212">MAKIGWDKKIIWCKAGGNRKDLKRSEGMPSLSTPIHSSERLTAKTGPRLSVIIPCYNEKENVSLLVEKLEKTLKGISWEAVFVDDFSPDGTYREIERIAQANSHIRGICRIGRRGLSTAVIEGILSSSAEIVVVMDGDLQHDETRIPAFYSLIVNDVCDIVVASRYLEGGNAAGLSGPHRHFFSQLGVTFAQKLLSISLTDPMSGFFAMRRSLFLAVASKLSGHGFKILLDVVMILPASVRIKELPVIFKERVAGQSKLDFSVLAAFFFMVIENRIGRYFPLKFLIFLGSMVPTFLLASLYLQNLQTGYFQTGENHTASESLLYGVGIFGALLIAYFFNNYVTFYDSQQKKFKLWGWSVFFIVCAVLSYFSPLWATETIEFPDSYSGRVLMFFCQTIALYIGSRFFIWPRK</sequence>
<evidence type="ECO:0000259" key="5">
    <source>
        <dbReference type="Pfam" id="PF00535"/>
    </source>
</evidence>
<keyword evidence="7" id="KW-1185">Reference proteome</keyword>
<evidence type="ECO:0000256" key="1">
    <source>
        <dbReference type="ARBA" id="ARBA00006739"/>
    </source>
</evidence>
<name>A0A7H1NNL5_9PROT</name>
<feature type="transmembrane region" description="Helical" evidence="4">
    <location>
        <begin position="354"/>
        <end position="375"/>
    </location>
</feature>
<dbReference type="PANTHER" id="PTHR43398:SF1">
    <property type="entry name" value="DOLICHOL-PHOSPHATE MANNOSYLTRANSFERASE SUBUNIT 1"/>
    <property type="match status" value="1"/>
</dbReference>
<dbReference type="GO" id="GO:0016020">
    <property type="term" value="C:membrane"/>
    <property type="evidence" value="ECO:0007669"/>
    <property type="project" value="GOC"/>
</dbReference>
<keyword evidence="4" id="KW-1133">Transmembrane helix</keyword>
<dbReference type="GO" id="GO:0004582">
    <property type="term" value="F:dolichyl-phosphate beta-D-mannosyltransferase activity"/>
    <property type="evidence" value="ECO:0007669"/>
    <property type="project" value="InterPro"/>
</dbReference>
<feature type="transmembrane region" description="Helical" evidence="4">
    <location>
        <begin position="387"/>
        <end position="407"/>
    </location>
</feature>
<dbReference type="Gene3D" id="3.90.550.10">
    <property type="entry name" value="Spore Coat Polysaccharide Biosynthesis Protein SpsA, Chain A"/>
    <property type="match status" value="1"/>
</dbReference>
<evidence type="ECO:0000256" key="2">
    <source>
        <dbReference type="ARBA" id="ARBA00022676"/>
    </source>
</evidence>
<evidence type="ECO:0000313" key="7">
    <source>
        <dbReference type="Proteomes" id="UP000516349"/>
    </source>
</evidence>
<reference evidence="6 7" key="1">
    <citation type="submission" date="2020-08" db="EMBL/GenBank/DDBJ databases">
        <title>Complete genome sequence of Entomobacter blattae G55GP.</title>
        <authorList>
            <person name="Poehlein A."/>
            <person name="Guzman J."/>
            <person name="Daniel R."/>
            <person name="Vilcinskas A."/>
        </authorList>
    </citation>
    <scope>NUCLEOTIDE SEQUENCE [LARGE SCALE GENOMIC DNA]</scope>
    <source>
        <strain evidence="6 7">G55GP</strain>
    </source>
</reference>
<dbReference type="GO" id="GO:0009247">
    <property type="term" value="P:glycolipid biosynthetic process"/>
    <property type="evidence" value="ECO:0007669"/>
    <property type="project" value="TreeGrafter"/>
</dbReference>
<dbReference type="Proteomes" id="UP000516349">
    <property type="component" value="Chromosome"/>
</dbReference>
<evidence type="ECO:0000313" key="6">
    <source>
        <dbReference type="EMBL" id="QNT77375.1"/>
    </source>
</evidence>
<keyword evidence="4" id="KW-0812">Transmembrane</keyword>
<dbReference type="KEGG" id="ebla:JGUZn3_01090"/>
<feature type="transmembrane region" description="Helical" evidence="4">
    <location>
        <begin position="322"/>
        <end position="342"/>
    </location>
</feature>
<dbReference type="CDD" id="cd06442">
    <property type="entry name" value="DPM1_like"/>
    <property type="match status" value="1"/>
</dbReference>
<feature type="transmembrane region" description="Helical" evidence="4">
    <location>
        <begin position="284"/>
        <end position="302"/>
    </location>
</feature>
<proteinExistence type="inferred from homology"/>
<dbReference type="AlphaFoldDB" id="A0A7H1NNL5"/>
<dbReference type="PANTHER" id="PTHR43398">
    <property type="entry name" value="DOLICHOL-PHOSPHATE MANNOSYLTRANSFERASE SUBUNIT 1"/>
    <property type="match status" value="1"/>
</dbReference>
<keyword evidence="2 6" id="KW-0328">Glycosyltransferase</keyword>
<evidence type="ECO:0000256" key="4">
    <source>
        <dbReference type="SAM" id="Phobius"/>
    </source>
</evidence>
<accession>A0A7H1NNL5</accession>
<dbReference type="EMBL" id="CP060244">
    <property type="protein sequence ID" value="QNT77375.1"/>
    <property type="molecule type" value="Genomic_DNA"/>
</dbReference>
<dbReference type="GO" id="GO:0099621">
    <property type="term" value="F:undecaprenyl-phosphate 4-deoxy-4-formamido-L-arabinose transferase activity"/>
    <property type="evidence" value="ECO:0007669"/>
    <property type="project" value="UniProtKB-EC"/>
</dbReference>
<organism evidence="6 7">
    <name type="scientific">Entomobacter blattae</name>
    <dbReference type="NCBI Taxonomy" id="2762277"/>
    <lineage>
        <taxon>Bacteria</taxon>
        <taxon>Pseudomonadati</taxon>
        <taxon>Pseudomonadota</taxon>
        <taxon>Alphaproteobacteria</taxon>
        <taxon>Acetobacterales</taxon>
        <taxon>Acetobacteraceae</taxon>
        <taxon>Entomobacter</taxon>
    </lineage>
</organism>
<feature type="domain" description="Glycosyltransferase 2-like" evidence="5">
    <location>
        <begin position="50"/>
        <end position="214"/>
    </location>
</feature>
<dbReference type="SUPFAM" id="SSF53448">
    <property type="entry name" value="Nucleotide-diphospho-sugar transferases"/>
    <property type="match status" value="1"/>
</dbReference>
<dbReference type="Pfam" id="PF00535">
    <property type="entry name" value="Glycos_transf_2"/>
    <property type="match status" value="1"/>
</dbReference>
<comment type="similarity">
    <text evidence="1">Belongs to the glycosyltransferase 2 family.</text>
</comment>
<protein>
    <submittedName>
        <fullName evidence="6">Undecaprenyl-phosphate 4-deoxy-4-formamido-L-arabinose transferase</fullName>
        <ecNumber evidence="6">2.4.2.53</ecNumber>
    </submittedName>
</protein>
<dbReference type="InterPro" id="IPR001173">
    <property type="entry name" value="Glyco_trans_2-like"/>
</dbReference>